<sequence length="108" mass="11569">MAHTVQITIQNSRTSALDRRTFALAHGDWVTQPHTTIDANHSDTFRARPAGTVTEGSVTYRVVNSGAEFTVNFRTAPNGTSVHVTPADMARVDGGDHAPLIATVQVLS</sequence>
<protein>
    <submittedName>
        <fullName evidence="1">Uncharacterized protein</fullName>
    </submittedName>
</protein>
<evidence type="ECO:0000313" key="2">
    <source>
        <dbReference type="Proteomes" id="UP000703269"/>
    </source>
</evidence>
<dbReference type="EMBL" id="BPQB01000002">
    <property type="protein sequence ID" value="GJE85138.1"/>
    <property type="molecule type" value="Genomic_DNA"/>
</dbReference>
<organism evidence="1 2">
    <name type="scientific">Phanerochaete sordida</name>
    <dbReference type="NCBI Taxonomy" id="48140"/>
    <lineage>
        <taxon>Eukaryota</taxon>
        <taxon>Fungi</taxon>
        <taxon>Dikarya</taxon>
        <taxon>Basidiomycota</taxon>
        <taxon>Agaricomycotina</taxon>
        <taxon>Agaricomycetes</taxon>
        <taxon>Polyporales</taxon>
        <taxon>Phanerochaetaceae</taxon>
        <taxon>Phanerochaete</taxon>
    </lineage>
</organism>
<name>A0A9P3L8L6_9APHY</name>
<dbReference type="Gene3D" id="2.60.270.50">
    <property type="match status" value="1"/>
</dbReference>
<accession>A0A9P3L8L6</accession>
<proteinExistence type="predicted"/>
<comment type="caution">
    <text evidence="1">The sequence shown here is derived from an EMBL/GenBank/DDBJ whole genome shotgun (WGS) entry which is preliminary data.</text>
</comment>
<dbReference type="AlphaFoldDB" id="A0A9P3L8L6"/>
<dbReference type="Proteomes" id="UP000703269">
    <property type="component" value="Unassembled WGS sequence"/>
</dbReference>
<gene>
    <name evidence="1" type="ORF">PsYK624_012160</name>
</gene>
<reference evidence="1 2" key="1">
    <citation type="submission" date="2021-08" db="EMBL/GenBank/DDBJ databases">
        <title>Draft Genome Sequence of Phanerochaete sordida strain YK-624.</title>
        <authorList>
            <person name="Mori T."/>
            <person name="Dohra H."/>
            <person name="Suzuki T."/>
            <person name="Kawagishi H."/>
            <person name="Hirai H."/>
        </authorList>
    </citation>
    <scope>NUCLEOTIDE SEQUENCE [LARGE SCALE GENOMIC DNA]</scope>
    <source>
        <strain evidence="1 2">YK-624</strain>
    </source>
</reference>
<evidence type="ECO:0000313" key="1">
    <source>
        <dbReference type="EMBL" id="GJE85138.1"/>
    </source>
</evidence>
<keyword evidence="2" id="KW-1185">Reference proteome</keyword>